<feature type="transmembrane region" description="Helical" evidence="6">
    <location>
        <begin position="268"/>
        <end position="292"/>
    </location>
</feature>
<dbReference type="InParanoid" id="A0LUY4"/>
<protein>
    <submittedName>
        <fullName evidence="8">Major facilitator superfamily MFS_1</fullName>
    </submittedName>
</protein>
<reference evidence="8 9" key="1">
    <citation type="journal article" date="2009" name="Genome Res.">
        <title>Complete genome of the cellulolytic thermophile Acidothermus cellulolyticus 11B provides insights into its ecophysiological and evolutionary adaptations.</title>
        <authorList>
            <person name="Barabote R.D."/>
            <person name="Xie G."/>
            <person name="Leu D.H."/>
            <person name="Normand P."/>
            <person name="Necsulea A."/>
            <person name="Daubin V."/>
            <person name="Medigue C."/>
            <person name="Adney W.S."/>
            <person name="Xu X.C."/>
            <person name="Lapidus A."/>
            <person name="Parales R.E."/>
            <person name="Detter C."/>
            <person name="Pujic P."/>
            <person name="Bruce D."/>
            <person name="Lavire C."/>
            <person name="Challacombe J.F."/>
            <person name="Brettin T.S."/>
            <person name="Berry A.M."/>
        </authorList>
    </citation>
    <scope>NUCLEOTIDE SEQUENCE [LARGE SCALE GENOMIC DNA]</scope>
    <source>
        <strain evidence="9">ATCC 43068 / DSM 8971 / 11B</strain>
    </source>
</reference>
<dbReference type="PROSITE" id="PS50850">
    <property type="entry name" value="MFS"/>
    <property type="match status" value="1"/>
</dbReference>
<feature type="transmembrane region" description="Helical" evidence="6">
    <location>
        <begin position="57"/>
        <end position="81"/>
    </location>
</feature>
<feature type="transmembrane region" description="Helical" evidence="6">
    <location>
        <begin position="349"/>
        <end position="375"/>
    </location>
</feature>
<evidence type="ECO:0000256" key="4">
    <source>
        <dbReference type="ARBA" id="ARBA00023136"/>
    </source>
</evidence>
<comment type="subcellular location">
    <subcellularLocation>
        <location evidence="1">Cell membrane</location>
        <topology evidence="1">Multi-pass membrane protein</topology>
    </subcellularLocation>
</comment>
<keyword evidence="4 6" id="KW-0472">Membrane</keyword>
<keyword evidence="3 6" id="KW-1133">Transmembrane helix</keyword>
<dbReference type="eggNOG" id="COG2814">
    <property type="taxonomic scope" value="Bacteria"/>
</dbReference>
<dbReference type="GO" id="GO:0022857">
    <property type="term" value="F:transmembrane transporter activity"/>
    <property type="evidence" value="ECO:0007669"/>
    <property type="project" value="InterPro"/>
</dbReference>
<gene>
    <name evidence="8" type="ordered locus">Acel_1472</name>
</gene>
<feature type="transmembrane region" description="Helical" evidence="6">
    <location>
        <begin position="396"/>
        <end position="418"/>
    </location>
</feature>
<dbReference type="Pfam" id="PF07690">
    <property type="entry name" value="MFS_1"/>
    <property type="match status" value="1"/>
</dbReference>
<organism evidence="8 9">
    <name type="scientific">Acidothermus cellulolyticus (strain ATCC 43068 / DSM 8971 / 11B)</name>
    <dbReference type="NCBI Taxonomy" id="351607"/>
    <lineage>
        <taxon>Bacteria</taxon>
        <taxon>Bacillati</taxon>
        <taxon>Actinomycetota</taxon>
        <taxon>Actinomycetes</taxon>
        <taxon>Acidothermales</taxon>
        <taxon>Acidothermaceae</taxon>
        <taxon>Acidothermus</taxon>
    </lineage>
</organism>
<dbReference type="AlphaFoldDB" id="A0LUY4"/>
<keyword evidence="2 6" id="KW-0812">Transmembrane</keyword>
<evidence type="ECO:0000256" key="2">
    <source>
        <dbReference type="ARBA" id="ARBA00022692"/>
    </source>
</evidence>
<sequence>MVCPSREGTTISSIDGTPVGERRPQAGNQRTAVPEAPDKDRQARSVPDWRPGDRFQIALLTVAHAVQHFSAAVLAFSYPFVVAYFHVSYAVLGVVLGVTGVIGGLLQGIAGLLRRIPARTLLVGQDIGLAASLLLGALSPVFAVFALAKALGSLVQWPQHPIGSAYLSERVPHRRAFALSWHTIGGSIGTLAVPLIAGFVTARWGWRWSLGVFVPPLLLGAAALWFGMDRDVSPSSDDETAVPVVEQGRNAPPVDAAQSLGAVLRRPAALAALAAGTVAAAGRGLGVLGAYVPAFLRDGAHLGSVLVGVLYTVMLVGSVVGPAGAGWLADRVGRRTVLLVVYPAAALFLVLYVFVGATLWALAVVGLFVGVFAYAESPLIQALFADTTAGAAARSVFGVYFAIAYGVGALWQVIIGWLVSSYGFRTAFIVMAISFVAAGLCVAGAREQPAGDRTRAAA</sequence>
<evidence type="ECO:0000256" key="5">
    <source>
        <dbReference type="SAM" id="MobiDB-lite"/>
    </source>
</evidence>
<dbReference type="STRING" id="351607.Acel_1472"/>
<proteinExistence type="predicted"/>
<accession>A0LUY4</accession>
<dbReference type="FunCoup" id="A0LUY4">
    <property type="interactions" value="41"/>
</dbReference>
<dbReference type="PANTHER" id="PTHR43129:SF1">
    <property type="entry name" value="FOSMIDOMYCIN RESISTANCE PROTEIN"/>
    <property type="match status" value="1"/>
</dbReference>
<dbReference type="InterPro" id="IPR011701">
    <property type="entry name" value="MFS"/>
</dbReference>
<feature type="transmembrane region" description="Helical" evidence="6">
    <location>
        <begin position="87"/>
        <end position="106"/>
    </location>
</feature>
<dbReference type="OrthoDB" id="8953821at2"/>
<feature type="transmembrane region" description="Helical" evidence="6">
    <location>
        <begin position="304"/>
        <end position="329"/>
    </location>
</feature>
<evidence type="ECO:0000256" key="6">
    <source>
        <dbReference type="SAM" id="Phobius"/>
    </source>
</evidence>
<evidence type="ECO:0000256" key="3">
    <source>
        <dbReference type="ARBA" id="ARBA00022989"/>
    </source>
</evidence>
<feature type="domain" description="Major facilitator superfamily (MFS) profile" evidence="7">
    <location>
        <begin position="56"/>
        <end position="450"/>
    </location>
</feature>
<name>A0LUY4_ACIC1</name>
<feature type="transmembrane region" description="Helical" evidence="6">
    <location>
        <begin position="208"/>
        <end position="228"/>
    </location>
</feature>
<feature type="transmembrane region" description="Helical" evidence="6">
    <location>
        <begin position="424"/>
        <end position="445"/>
    </location>
</feature>
<feature type="transmembrane region" description="Helical" evidence="6">
    <location>
        <begin position="179"/>
        <end position="201"/>
    </location>
</feature>
<dbReference type="Proteomes" id="UP000008221">
    <property type="component" value="Chromosome"/>
</dbReference>
<dbReference type="InterPro" id="IPR036259">
    <property type="entry name" value="MFS_trans_sf"/>
</dbReference>
<evidence type="ECO:0000256" key="1">
    <source>
        <dbReference type="ARBA" id="ARBA00004651"/>
    </source>
</evidence>
<dbReference type="HOGENOM" id="CLU_596698_0_0_11"/>
<feature type="transmembrane region" description="Helical" evidence="6">
    <location>
        <begin position="127"/>
        <end position="148"/>
    </location>
</feature>
<dbReference type="EMBL" id="CP000481">
    <property type="protein sequence ID" value="ABK53244.1"/>
    <property type="molecule type" value="Genomic_DNA"/>
</dbReference>
<dbReference type="InterPro" id="IPR020846">
    <property type="entry name" value="MFS_dom"/>
</dbReference>
<evidence type="ECO:0000313" key="9">
    <source>
        <dbReference type="Proteomes" id="UP000008221"/>
    </source>
</evidence>
<feature type="region of interest" description="Disordered" evidence="5">
    <location>
        <begin position="1"/>
        <end position="48"/>
    </location>
</feature>
<dbReference type="GO" id="GO:0005886">
    <property type="term" value="C:plasma membrane"/>
    <property type="evidence" value="ECO:0007669"/>
    <property type="project" value="UniProtKB-SubCell"/>
</dbReference>
<dbReference type="Gene3D" id="1.20.1250.20">
    <property type="entry name" value="MFS general substrate transporter like domains"/>
    <property type="match status" value="2"/>
</dbReference>
<dbReference type="SUPFAM" id="SSF103473">
    <property type="entry name" value="MFS general substrate transporter"/>
    <property type="match status" value="1"/>
</dbReference>
<dbReference type="PANTHER" id="PTHR43129">
    <property type="entry name" value="FOSMIDOMYCIN RESISTANCE PROTEIN"/>
    <property type="match status" value="1"/>
</dbReference>
<evidence type="ECO:0000313" key="8">
    <source>
        <dbReference type="EMBL" id="ABK53244.1"/>
    </source>
</evidence>
<keyword evidence="9" id="KW-1185">Reference proteome</keyword>
<dbReference type="KEGG" id="ace:Acel_1472"/>
<evidence type="ECO:0000259" key="7">
    <source>
        <dbReference type="PROSITE" id="PS50850"/>
    </source>
</evidence>